<evidence type="ECO:0000256" key="2">
    <source>
        <dbReference type="ARBA" id="ARBA00023015"/>
    </source>
</evidence>
<dbReference type="GO" id="GO:0006950">
    <property type="term" value="P:response to stress"/>
    <property type="evidence" value="ECO:0007669"/>
    <property type="project" value="TreeGrafter"/>
</dbReference>
<keyword evidence="7" id="KW-0539">Nucleus</keyword>
<evidence type="ECO:0000256" key="8">
    <source>
        <dbReference type="ARBA" id="ARBA00024343"/>
    </source>
</evidence>
<dbReference type="FunFam" id="3.30.730.10:FF:000001">
    <property type="entry name" value="Ethylene-responsive transcription factor 2"/>
    <property type="match status" value="1"/>
</dbReference>
<dbReference type="AlphaFoldDB" id="A0AA41RT51"/>
<protein>
    <recommendedName>
        <fullName evidence="10">AP2/ERF domain-containing protein</fullName>
    </recommendedName>
</protein>
<dbReference type="GO" id="GO:0045893">
    <property type="term" value="P:positive regulation of DNA-templated transcription"/>
    <property type="evidence" value="ECO:0007669"/>
    <property type="project" value="TreeGrafter"/>
</dbReference>
<dbReference type="SUPFAM" id="SSF54171">
    <property type="entry name" value="DNA-binding domain"/>
    <property type="match status" value="1"/>
</dbReference>
<evidence type="ECO:0000256" key="3">
    <source>
        <dbReference type="ARBA" id="ARBA00023016"/>
    </source>
</evidence>
<evidence type="ECO:0000256" key="4">
    <source>
        <dbReference type="ARBA" id="ARBA00023125"/>
    </source>
</evidence>
<dbReference type="InterPro" id="IPR001471">
    <property type="entry name" value="AP2/ERF_dom"/>
</dbReference>
<keyword evidence="3" id="KW-0346">Stress response</keyword>
<dbReference type="InterPro" id="IPR016177">
    <property type="entry name" value="DNA-bd_dom_sf"/>
</dbReference>
<evidence type="ECO:0000313" key="11">
    <source>
        <dbReference type="EMBL" id="MCL7022300.1"/>
    </source>
</evidence>
<dbReference type="PANTHER" id="PTHR31241">
    <property type="entry name" value="DEHYDRATION-RESPONSIVE ELEMENT-BINDING PROTEIN 2C"/>
    <property type="match status" value="1"/>
</dbReference>
<evidence type="ECO:0000256" key="7">
    <source>
        <dbReference type="ARBA" id="ARBA00023242"/>
    </source>
</evidence>
<dbReference type="PRINTS" id="PR00367">
    <property type="entry name" value="ETHRSPELEMNT"/>
</dbReference>
<evidence type="ECO:0000256" key="1">
    <source>
        <dbReference type="ARBA" id="ARBA00004123"/>
    </source>
</evidence>
<keyword evidence="6" id="KW-0804">Transcription</keyword>
<proteinExistence type="inferred from homology"/>
<dbReference type="GO" id="GO:0003700">
    <property type="term" value="F:DNA-binding transcription factor activity"/>
    <property type="evidence" value="ECO:0007669"/>
    <property type="project" value="InterPro"/>
</dbReference>
<dbReference type="SMART" id="SM00380">
    <property type="entry name" value="AP2"/>
    <property type="match status" value="1"/>
</dbReference>
<dbReference type="InterPro" id="IPR036955">
    <property type="entry name" value="AP2/ERF_dom_sf"/>
</dbReference>
<gene>
    <name evidence="11" type="ORF">MKW94_019938</name>
</gene>
<keyword evidence="4" id="KW-0238">DNA-binding</keyword>
<keyword evidence="2" id="KW-0805">Transcription regulation</keyword>
<evidence type="ECO:0000256" key="5">
    <source>
        <dbReference type="ARBA" id="ARBA00023159"/>
    </source>
</evidence>
<feature type="compositionally biased region" description="Gly residues" evidence="9">
    <location>
        <begin position="305"/>
        <end position="326"/>
    </location>
</feature>
<comment type="subcellular location">
    <subcellularLocation>
        <location evidence="1">Nucleus</location>
    </subcellularLocation>
</comment>
<dbReference type="Proteomes" id="UP001177140">
    <property type="component" value="Unassembled WGS sequence"/>
</dbReference>
<dbReference type="CDD" id="cd00018">
    <property type="entry name" value="AP2"/>
    <property type="match status" value="1"/>
</dbReference>
<dbReference type="PROSITE" id="PS51032">
    <property type="entry name" value="AP2_ERF"/>
    <property type="match status" value="1"/>
</dbReference>
<dbReference type="GO" id="GO:0005634">
    <property type="term" value="C:nucleus"/>
    <property type="evidence" value="ECO:0007669"/>
    <property type="project" value="UniProtKB-SubCell"/>
</dbReference>
<feature type="domain" description="AP2/ERF" evidence="10">
    <location>
        <begin position="76"/>
        <end position="133"/>
    </location>
</feature>
<evidence type="ECO:0000259" key="10">
    <source>
        <dbReference type="PROSITE" id="PS51032"/>
    </source>
</evidence>
<dbReference type="GO" id="GO:0000976">
    <property type="term" value="F:transcription cis-regulatory region binding"/>
    <property type="evidence" value="ECO:0007669"/>
    <property type="project" value="TreeGrafter"/>
</dbReference>
<accession>A0AA41RT51</accession>
<comment type="caution">
    <text evidence="11">The sequence shown here is derived from an EMBL/GenBank/DDBJ whole genome shotgun (WGS) entry which is preliminary data.</text>
</comment>
<reference evidence="11" key="1">
    <citation type="submission" date="2022-03" db="EMBL/GenBank/DDBJ databases">
        <title>A functionally conserved STORR gene fusion in Papaver species that diverged 16.8 million years ago.</title>
        <authorList>
            <person name="Catania T."/>
        </authorList>
    </citation>
    <scope>NUCLEOTIDE SEQUENCE</scope>
    <source>
        <strain evidence="11">S-191538</strain>
    </source>
</reference>
<comment type="similarity">
    <text evidence="8">Belongs to the AP2/ERF transcription factor family. ERF subfamily.</text>
</comment>
<evidence type="ECO:0000256" key="9">
    <source>
        <dbReference type="SAM" id="MobiDB-lite"/>
    </source>
</evidence>
<feature type="compositionally biased region" description="Low complexity" evidence="9">
    <location>
        <begin position="156"/>
        <end position="183"/>
    </location>
</feature>
<feature type="region of interest" description="Disordered" evidence="9">
    <location>
        <begin position="304"/>
        <end position="329"/>
    </location>
</feature>
<feature type="region of interest" description="Disordered" evidence="9">
    <location>
        <begin position="26"/>
        <end position="50"/>
    </location>
</feature>
<evidence type="ECO:0000256" key="6">
    <source>
        <dbReference type="ARBA" id="ARBA00023163"/>
    </source>
</evidence>
<dbReference type="EMBL" id="JAJJMA010009896">
    <property type="protein sequence ID" value="MCL7022300.1"/>
    <property type="molecule type" value="Genomic_DNA"/>
</dbReference>
<keyword evidence="5" id="KW-0010">Activator</keyword>
<dbReference type="Gene3D" id="3.30.730.10">
    <property type="entry name" value="AP2/ERF domain"/>
    <property type="match status" value="1"/>
</dbReference>
<sequence length="404" mass="43693">MSSEKKRSRSRRSSVAETLAKWKEINESLKNGGGAGGGGGGKHTTSRGVVVRRVPAKGSKKGCMRGKGGPENSLSNYRGVRQRTWGKWVAEIREPNRGNRLWLGTFATAKDAAVAYDDAAKAMYGENARLNFGFGGCDGAGGCKEEEEEEEEWKDSSYTTETTGTTATTAETQSTEESTTMTSNRGCEEEAEECKVKVEGLTIGSRHGGKEQIVVNGNGYGDDEVKASTSMVPMVRVKEEMEDYGGYEDGDTQGQTKEMRVEPNFELKHENSNPPIEYLQNFSTEEMFDVDELLRSIDADYTDLNGGGNQPVGGGIESSSGGGGAGHSAQLGCGSASDFSYQMQNPDAKLLGSLNHMEQTINCVDYSFDFLKQPKQEDSSSFGYLLNDEEQGMLETGFPDLTGI</sequence>
<organism evidence="11 12">
    <name type="scientific">Papaver nudicaule</name>
    <name type="common">Iceland poppy</name>
    <dbReference type="NCBI Taxonomy" id="74823"/>
    <lineage>
        <taxon>Eukaryota</taxon>
        <taxon>Viridiplantae</taxon>
        <taxon>Streptophyta</taxon>
        <taxon>Embryophyta</taxon>
        <taxon>Tracheophyta</taxon>
        <taxon>Spermatophyta</taxon>
        <taxon>Magnoliopsida</taxon>
        <taxon>Ranunculales</taxon>
        <taxon>Papaveraceae</taxon>
        <taxon>Papaveroideae</taxon>
        <taxon>Papaver</taxon>
    </lineage>
</organism>
<feature type="region of interest" description="Disordered" evidence="9">
    <location>
        <begin position="142"/>
        <end position="187"/>
    </location>
</feature>
<name>A0AA41RT51_PAPNU</name>
<dbReference type="PANTHER" id="PTHR31241:SF62">
    <property type="entry name" value="DEHYDRATION-RESPONSIVE ELEMENT-BINDING PROTEIN 2D"/>
    <property type="match status" value="1"/>
</dbReference>
<evidence type="ECO:0000313" key="12">
    <source>
        <dbReference type="Proteomes" id="UP001177140"/>
    </source>
</evidence>
<feature type="compositionally biased region" description="Gly residues" evidence="9">
    <location>
        <begin position="31"/>
        <end position="42"/>
    </location>
</feature>
<keyword evidence="12" id="KW-1185">Reference proteome</keyword>
<dbReference type="Pfam" id="PF00847">
    <property type="entry name" value="AP2"/>
    <property type="match status" value="1"/>
</dbReference>